<keyword evidence="2" id="KW-0238">DNA-binding</keyword>
<proteinExistence type="predicted"/>
<keyword evidence="1" id="KW-0805">Transcription regulation</keyword>
<sequence>MDIKTVITALDALAQESRLAIFRLLTEIAPDGMMVGAIGKRMNMPAATLSFHLDKLRQAGLISKHREGRASIYTANYDMLVDTIKYLTENCCKNSDQMPCHIIIKDKQENS</sequence>
<evidence type="ECO:0000256" key="2">
    <source>
        <dbReference type="ARBA" id="ARBA00023125"/>
    </source>
</evidence>
<evidence type="ECO:0000256" key="3">
    <source>
        <dbReference type="ARBA" id="ARBA00023163"/>
    </source>
</evidence>
<keyword evidence="3" id="KW-0804">Transcription</keyword>
<dbReference type="NCBIfam" id="NF033788">
    <property type="entry name" value="HTH_metalloreg"/>
    <property type="match status" value="1"/>
</dbReference>
<accession>A0A3B0RNU2</accession>
<dbReference type="PANTHER" id="PTHR43132:SF2">
    <property type="entry name" value="ARSENICAL RESISTANCE OPERON REPRESSOR ARSR-RELATED"/>
    <property type="match status" value="1"/>
</dbReference>
<organism evidence="5">
    <name type="scientific">hydrothermal vent metagenome</name>
    <dbReference type="NCBI Taxonomy" id="652676"/>
    <lineage>
        <taxon>unclassified sequences</taxon>
        <taxon>metagenomes</taxon>
        <taxon>ecological metagenomes</taxon>
    </lineage>
</organism>
<dbReference type="Pfam" id="PF12840">
    <property type="entry name" value="HTH_20"/>
    <property type="match status" value="1"/>
</dbReference>
<dbReference type="InterPro" id="IPR036388">
    <property type="entry name" value="WH-like_DNA-bd_sf"/>
</dbReference>
<dbReference type="SMART" id="SM00418">
    <property type="entry name" value="HTH_ARSR"/>
    <property type="match status" value="1"/>
</dbReference>
<dbReference type="GO" id="GO:0003700">
    <property type="term" value="F:DNA-binding transcription factor activity"/>
    <property type="evidence" value="ECO:0007669"/>
    <property type="project" value="InterPro"/>
</dbReference>
<dbReference type="SUPFAM" id="SSF46785">
    <property type="entry name" value="Winged helix' DNA-binding domain"/>
    <property type="match status" value="1"/>
</dbReference>
<dbReference type="EMBL" id="UOEE01000097">
    <property type="protein sequence ID" value="VAV89898.1"/>
    <property type="molecule type" value="Genomic_DNA"/>
</dbReference>
<dbReference type="InterPro" id="IPR011991">
    <property type="entry name" value="ArsR-like_HTH"/>
</dbReference>
<dbReference type="CDD" id="cd00090">
    <property type="entry name" value="HTH_ARSR"/>
    <property type="match status" value="1"/>
</dbReference>
<dbReference type="Gene3D" id="1.10.10.10">
    <property type="entry name" value="Winged helix-like DNA-binding domain superfamily/Winged helix DNA-binding domain"/>
    <property type="match status" value="1"/>
</dbReference>
<reference evidence="5" key="1">
    <citation type="submission" date="2018-06" db="EMBL/GenBank/DDBJ databases">
        <authorList>
            <person name="Zhirakovskaya E."/>
        </authorList>
    </citation>
    <scope>NUCLEOTIDE SEQUENCE</scope>
</reference>
<name>A0A3B0RNU2_9ZZZZ</name>
<evidence type="ECO:0000259" key="4">
    <source>
        <dbReference type="PROSITE" id="PS50987"/>
    </source>
</evidence>
<dbReference type="PRINTS" id="PR00778">
    <property type="entry name" value="HTHARSR"/>
</dbReference>
<dbReference type="GO" id="GO:0003677">
    <property type="term" value="F:DNA binding"/>
    <property type="evidence" value="ECO:0007669"/>
    <property type="project" value="UniProtKB-KW"/>
</dbReference>
<dbReference type="InterPro" id="IPR051011">
    <property type="entry name" value="Metal_resp_trans_reg"/>
</dbReference>
<feature type="domain" description="HTH arsR-type" evidence="4">
    <location>
        <begin position="1"/>
        <end position="95"/>
    </location>
</feature>
<dbReference type="AlphaFoldDB" id="A0A3B0RNU2"/>
<gene>
    <name evidence="5" type="ORF">MNBD_ALPHA06-589</name>
</gene>
<dbReference type="InterPro" id="IPR036390">
    <property type="entry name" value="WH_DNA-bd_sf"/>
</dbReference>
<dbReference type="PROSITE" id="PS50987">
    <property type="entry name" value="HTH_ARSR_2"/>
    <property type="match status" value="1"/>
</dbReference>
<protein>
    <submittedName>
        <fullName evidence="5">Arsenical resistance operon repressor</fullName>
    </submittedName>
</protein>
<evidence type="ECO:0000313" key="5">
    <source>
        <dbReference type="EMBL" id="VAV89898.1"/>
    </source>
</evidence>
<dbReference type="InterPro" id="IPR001845">
    <property type="entry name" value="HTH_ArsR_DNA-bd_dom"/>
</dbReference>
<evidence type="ECO:0000256" key="1">
    <source>
        <dbReference type="ARBA" id="ARBA00023015"/>
    </source>
</evidence>
<dbReference type="PANTHER" id="PTHR43132">
    <property type="entry name" value="ARSENICAL RESISTANCE OPERON REPRESSOR ARSR-RELATED"/>
    <property type="match status" value="1"/>
</dbReference>